<protein>
    <submittedName>
        <fullName evidence="1">T9SS type A sorting domain-containing protein</fullName>
    </submittedName>
</protein>
<evidence type="ECO:0000313" key="1">
    <source>
        <dbReference type="EMBL" id="TDF74215.1"/>
    </source>
</evidence>
<gene>
    <name evidence="1" type="ORF">E0946_01960</name>
</gene>
<reference evidence="1" key="1">
    <citation type="submission" date="2019-03" db="EMBL/GenBank/DDBJ databases">
        <title>Candidatus Syntrophosphaera thermopropionivorans: a novel player in syntrophic propionate oxidation during anaerobic digestion.</title>
        <authorList>
            <person name="Dyksma S."/>
        </authorList>
    </citation>
    <scope>NUCLEOTIDE SEQUENCE</scope>
    <source>
        <strain evidence="1">W5</strain>
    </source>
</reference>
<dbReference type="Proteomes" id="UP000294588">
    <property type="component" value="Unassembled WGS sequence"/>
</dbReference>
<keyword evidence="2" id="KW-1185">Reference proteome</keyword>
<sequence length="1035" mass="117580">MHFQPIRIICLVLVITLSVYVEAMVPPHPLYKDIPAAYTPTKIELPTNFTSPNRLDSKTLPHNILVLRVQFQDVHFINNPSWPDNLAHNDAFFDRWMLHLSDFYADASHGNYELNYTLHPSVFTLPENMSYYGRDTADNIDVNLNEFTQTLLQMADPEIDFSLYDGLIIFHAGAGQESDINGIRTGEIWSTFLTRKRLQSWFDPDNDNYQGWLADGVHLKNIVILPENEFQDYFPAEGEPNAESYIFSIYGVLAHQFGHILGLPSLFDTDSSNGASQGIGNWGLMGTGIWNANGYVPAQLDPWCRLYLDWEPVITITTDTENVPVDYFLNHNPSANRLYKLPISSREYFLIENRQQNPDGSTDPYTGLPSYSFPLLPEGEQDYYENYPLLPYFNFMKNRYKGSEWDFMLPGLGGPIPSGMNIPVDGSGLLIWHIDENVIAQNFTPNFDLNSVNADSAHKGVDLEEADGIEHLDTANYSLYKYGSPYDSFRNGNNDYFGNRFHNGLLSLPAAESYYGGVPLEVYDISNSGNVMYFSVSFGWKLYANYEGDNPINACMVDFDGDSETEIFYPMPNGLLYMWKNETLMPGFPLALQPVTQNYVWDGSSFYLPMQYQSLARLYKLSNSDKRFIGNFPGCNWATHPVSDGDKLYFALNDNDNTKSYIFSYNKIEDELQQVTQFDFPVVANMILFRNNLYVLNKKGSSYSIWNYDLINTEWEEKQLNLPIDSTLVAIFKAPLQPKSINRAGELIVQFTNSIYVFDNELNLLPGFPYIHNMHTTAPLTIADWDINGSLDLIITSDEGFAIIDHSGSRMSPISVFLPASDSLASNAGAVVLDLDNDGKNELLGSFSNNRLICWEENFRVKKGFPVSFGNRSRNLPFFGKASDGNIYAWVASDNGTIYRTLLPDAVLENFSSGWLTEYGNLQRHSSRDDSFLSNQFQTTELFVPGEVYIYPNPLKPLFGNKLTLNVMTSQDTPIEIKIFDINGSLVYSQKAYARAYLRNRELIDFPEDRLHNGVYIAVISGYRDTKQIKFAVEK</sequence>
<organism evidence="1 2">
    <name type="scientific">Candidatus Syntrophosphaera thermopropionivorans</name>
    <dbReference type="NCBI Taxonomy" id="2593015"/>
    <lineage>
        <taxon>Bacteria</taxon>
        <taxon>Pseudomonadati</taxon>
        <taxon>Candidatus Cloacimonadota</taxon>
        <taxon>Candidatus Cloacimonadia</taxon>
        <taxon>Candidatus Cloacimonadales</taxon>
        <taxon>Candidatus Cloacimonadaceae</taxon>
        <taxon>Candidatus Syntrophosphaera</taxon>
    </lineage>
</organism>
<comment type="caution">
    <text evidence="1">The sequence shown here is derived from an EMBL/GenBank/DDBJ whole genome shotgun (WGS) entry which is preliminary data.</text>
</comment>
<accession>A0AC61QKP0</accession>
<name>A0AC61QKP0_9BACT</name>
<dbReference type="EMBL" id="SMOG01000002">
    <property type="protein sequence ID" value="TDF74215.1"/>
    <property type="molecule type" value="Genomic_DNA"/>
</dbReference>
<evidence type="ECO:0000313" key="2">
    <source>
        <dbReference type="Proteomes" id="UP000294588"/>
    </source>
</evidence>
<proteinExistence type="predicted"/>